<protein>
    <submittedName>
        <fullName evidence="1">Uncharacterized protein</fullName>
    </submittedName>
</protein>
<reference evidence="1" key="1">
    <citation type="submission" date="2022-06" db="EMBL/GenBank/DDBJ databases">
        <title>Uncovering the hologenomic basis of an extraordinary plant invasion.</title>
        <authorList>
            <person name="Bieker V.C."/>
            <person name="Martin M.D."/>
            <person name="Gilbert T."/>
            <person name="Hodgins K."/>
            <person name="Battlay P."/>
            <person name="Petersen B."/>
            <person name="Wilson J."/>
        </authorList>
    </citation>
    <scope>NUCLEOTIDE SEQUENCE</scope>
    <source>
        <strain evidence="1">AA19_3_7</strain>
        <tissue evidence="1">Leaf</tissue>
    </source>
</reference>
<proteinExistence type="predicted"/>
<sequence length="68" mass="8059">VIQSRRWSRGLRLRSELRGIDKQVSFWNSTNHPYLQQKKSIWVHHFTKTTIQDVSDSLYFVVNIAGKT</sequence>
<organism evidence="1 2">
    <name type="scientific">Ambrosia artemisiifolia</name>
    <name type="common">Common ragweed</name>
    <dbReference type="NCBI Taxonomy" id="4212"/>
    <lineage>
        <taxon>Eukaryota</taxon>
        <taxon>Viridiplantae</taxon>
        <taxon>Streptophyta</taxon>
        <taxon>Embryophyta</taxon>
        <taxon>Tracheophyta</taxon>
        <taxon>Spermatophyta</taxon>
        <taxon>Magnoliopsida</taxon>
        <taxon>eudicotyledons</taxon>
        <taxon>Gunneridae</taxon>
        <taxon>Pentapetalae</taxon>
        <taxon>asterids</taxon>
        <taxon>campanulids</taxon>
        <taxon>Asterales</taxon>
        <taxon>Asteraceae</taxon>
        <taxon>Asteroideae</taxon>
        <taxon>Heliantheae alliance</taxon>
        <taxon>Heliantheae</taxon>
        <taxon>Ambrosia</taxon>
    </lineage>
</organism>
<dbReference type="EMBL" id="JAMZMK010007557">
    <property type="protein sequence ID" value="KAI7744256.1"/>
    <property type="molecule type" value="Genomic_DNA"/>
</dbReference>
<gene>
    <name evidence="1" type="ORF">M8C21_024735</name>
</gene>
<name>A0AAD5CLQ2_AMBAR</name>
<feature type="non-terminal residue" evidence="1">
    <location>
        <position position="1"/>
    </location>
</feature>
<accession>A0AAD5CLQ2</accession>
<evidence type="ECO:0000313" key="2">
    <source>
        <dbReference type="Proteomes" id="UP001206925"/>
    </source>
</evidence>
<comment type="caution">
    <text evidence="1">The sequence shown here is derived from an EMBL/GenBank/DDBJ whole genome shotgun (WGS) entry which is preliminary data.</text>
</comment>
<dbReference type="AlphaFoldDB" id="A0AAD5CLQ2"/>
<evidence type="ECO:0000313" key="1">
    <source>
        <dbReference type="EMBL" id="KAI7744256.1"/>
    </source>
</evidence>
<keyword evidence="2" id="KW-1185">Reference proteome</keyword>
<dbReference type="Proteomes" id="UP001206925">
    <property type="component" value="Unassembled WGS sequence"/>
</dbReference>
<feature type="non-terminal residue" evidence="1">
    <location>
        <position position="68"/>
    </location>
</feature>